<reference evidence="2 3" key="1">
    <citation type="submission" date="2019-02" db="EMBL/GenBank/DDBJ databases">
        <title>High diversity of culturable Acinetobacter species in natural soil and water ecosystems.</title>
        <authorList>
            <person name="Radolfova-Krizova L."/>
            <person name="Nemec A."/>
        </authorList>
    </citation>
    <scope>NUCLEOTIDE SEQUENCE [LARGE SCALE GENOMIC DNA]</scope>
    <source>
        <strain evidence="2 3">ANC 4281</strain>
    </source>
</reference>
<accession>A0A7Y2PMW2</accession>
<evidence type="ECO:0000313" key="4">
    <source>
        <dbReference type="Proteomes" id="UP000569202"/>
    </source>
</evidence>
<dbReference type="RefSeq" id="WP_131272194.1">
    <property type="nucleotide sequence ID" value="NZ_JABERF010000008.1"/>
</dbReference>
<accession>A0A4R0EEU8</accession>
<reference evidence="1 4" key="2">
    <citation type="submission" date="2020-04" db="EMBL/GenBank/DDBJ databases">
        <title>Acinetobacter Taxon 24.</title>
        <authorList>
            <person name="Nemec A."/>
            <person name="Radolfova-Krizova L."/>
            <person name="Higgins P.G."/>
            <person name="Spanelova P."/>
        </authorList>
    </citation>
    <scope>NUCLEOTIDE SEQUENCE [LARGE SCALE GENOMIC DNA]</scope>
    <source>
        <strain evidence="1 4">ANC 5380</strain>
    </source>
</reference>
<dbReference type="OrthoDB" id="6704151at2"/>
<sequence length="89" mass="10465">MKSAPNFQMLQQVYNFMAEKPNFKTKAELDLLLEFFSEIQQDQKTGVRLDSPSKIIGKFGSRQIININLAPPIRHKNEFLAWVYKQLHR</sequence>
<protein>
    <submittedName>
        <fullName evidence="2">Uncharacterized protein</fullName>
    </submittedName>
</protein>
<dbReference type="EMBL" id="SJOA01000034">
    <property type="protein sequence ID" value="TCB54340.1"/>
    <property type="molecule type" value="Genomic_DNA"/>
</dbReference>
<proteinExistence type="predicted"/>
<evidence type="ECO:0000313" key="3">
    <source>
        <dbReference type="Proteomes" id="UP000291380"/>
    </source>
</evidence>
<evidence type="ECO:0000313" key="2">
    <source>
        <dbReference type="EMBL" id="TCB54340.1"/>
    </source>
</evidence>
<dbReference type="AlphaFoldDB" id="A0A4R0EEU8"/>
<gene>
    <name evidence="2" type="ORF">E0H85_16160</name>
    <name evidence="1" type="ORF">HLH17_08925</name>
</gene>
<dbReference type="Proteomes" id="UP000569202">
    <property type="component" value="Unassembled WGS sequence"/>
</dbReference>
<dbReference type="Proteomes" id="UP000291380">
    <property type="component" value="Unassembled WGS sequence"/>
</dbReference>
<name>A0A4R0EEU8_9GAMM</name>
<accession>A0A7Y2WBK0</accession>
<dbReference type="EMBL" id="JABERL010000021">
    <property type="protein sequence ID" value="NNH77778.1"/>
    <property type="molecule type" value="Genomic_DNA"/>
</dbReference>
<organism evidence="2 3">
    <name type="scientific">Acinetobacter terrae</name>
    <dbReference type="NCBI Taxonomy" id="2731247"/>
    <lineage>
        <taxon>Bacteria</taxon>
        <taxon>Pseudomonadati</taxon>
        <taxon>Pseudomonadota</taxon>
        <taxon>Gammaproteobacteria</taxon>
        <taxon>Moraxellales</taxon>
        <taxon>Moraxellaceae</taxon>
        <taxon>Acinetobacter</taxon>
        <taxon>Acinetobacter Taxon 24</taxon>
    </lineage>
</organism>
<evidence type="ECO:0000313" key="1">
    <source>
        <dbReference type="EMBL" id="NNH77778.1"/>
    </source>
</evidence>
<comment type="caution">
    <text evidence="2">The sequence shown here is derived from an EMBL/GenBank/DDBJ whole genome shotgun (WGS) entry which is preliminary data.</text>
</comment>